<comment type="caution">
    <text evidence="1">The sequence shown here is derived from an EMBL/GenBank/DDBJ whole genome shotgun (WGS) entry which is preliminary data.</text>
</comment>
<proteinExistence type="predicted"/>
<protein>
    <recommendedName>
        <fullName evidence="3">Tyr recombinase domain-containing protein</fullName>
    </recommendedName>
</protein>
<dbReference type="Proteomes" id="UP000324800">
    <property type="component" value="Unassembled WGS sequence"/>
</dbReference>
<gene>
    <name evidence="1" type="ORF">EZS28_019839</name>
</gene>
<dbReference type="EMBL" id="SNRW01005662">
    <property type="protein sequence ID" value="KAA6384634.1"/>
    <property type="molecule type" value="Genomic_DNA"/>
</dbReference>
<name>A0A5J4VPZ2_9EUKA</name>
<sequence length="186" mass="21426">MTYCVNKTENQASPRLALKQANAIETYEDYETDNEKLSYSKPTTTKDISLQLIKLLRELKIIGASAYSIRHSATIELAKLGIPESDLAIFTYHSKNSRTVDQYYIFASSIRANEIASPPKICILTRGEIKIRRKFPRELKDRTGEMMLKVGWSAWNDNAEIRTLPCQGLITDYRQRDVINKLHRRI</sequence>
<evidence type="ECO:0000313" key="1">
    <source>
        <dbReference type="EMBL" id="KAA6384634.1"/>
    </source>
</evidence>
<organism evidence="1 2">
    <name type="scientific">Streblomastix strix</name>
    <dbReference type="NCBI Taxonomy" id="222440"/>
    <lineage>
        <taxon>Eukaryota</taxon>
        <taxon>Metamonada</taxon>
        <taxon>Preaxostyla</taxon>
        <taxon>Oxymonadida</taxon>
        <taxon>Streblomastigidae</taxon>
        <taxon>Streblomastix</taxon>
    </lineage>
</organism>
<evidence type="ECO:0000313" key="2">
    <source>
        <dbReference type="Proteomes" id="UP000324800"/>
    </source>
</evidence>
<accession>A0A5J4VPZ2</accession>
<reference evidence="1 2" key="1">
    <citation type="submission" date="2019-03" db="EMBL/GenBank/DDBJ databases">
        <title>Single cell metagenomics reveals metabolic interactions within the superorganism composed of flagellate Streblomastix strix and complex community of Bacteroidetes bacteria on its surface.</title>
        <authorList>
            <person name="Treitli S.C."/>
            <person name="Kolisko M."/>
            <person name="Husnik F."/>
            <person name="Keeling P."/>
            <person name="Hampl V."/>
        </authorList>
    </citation>
    <scope>NUCLEOTIDE SEQUENCE [LARGE SCALE GENOMIC DNA]</scope>
    <source>
        <strain evidence="1">ST1C</strain>
    </source>
</reference>
<evidence type="ECO:0008006" key="3">
    <source>
        <dbReference type="Google" id="ProtNLM"/>
    </source>
</evidence>
<dbReference type="AlphaFoldDB" id="A0A5J4VPZ2"/>